<dbReference type="PANTHER" id="PTHR23416:SF78">
    <property type="entry name" value="LIPOPOLYSACCHARIDE BIOSYNTHESIS O-ACETYL TRANSFERASE WBBJ-RELATED"/>
    <property type="match status" value="1"/>
</dbReference>
<evidence type="ECO:0000256" key="3">
    <source>
        <dbReference type="ARBA" id="ARBA00023315"/>
    </source>
</evidence>
<evidence type="ECO:0000313" key="4">
    <source>
        <dbReference type="EMBL" id="NMO21185.1"/>
    </source>
</evidence>
<name>A0A848LTC1_9BACT</name>
<reference evidence="4 5" key="1">
    <citation type="submission" date="2020-04" db="EMBL/GenBank/DDBJ databases">
        <title>Draft genome of Pyxidicoccus fallax type strain.</title>
        <authorList>
            <person name="Whitworth D.E."/>
        </authorList>
    </citation>
    <scope>NUCLEOTIDE SEQUENCE [LARGE SCALE GENOMIC DNA]</scope>
    <source>
        <strain evidence="4 5">DSM 14698</strain>
    </source>
</reference>
<dbReference type="InterPro" id="IPR011004">
    <property type="entry name" value="Trimer_LpxA-like_sf"/>
</dbReference>
<organism evidence="4 5">
    <name type="scientific">Pyxidicoccus fallax</name>
    <dbReference type="NCBI Taxonomy" id="394095"/>
    <lineage>
        <taxon>Bacteria</taxon>
        <taxon>Pseudomonadati</taxon>
        <taxon>Myxococcota</taxon>
        <taxon>Myxococcia</taxon>
        <taxon>Myxococcales</taxon>
        <taxon>Cystobacterineae</taxon>
        <taxon>Myxococcaceae</taxon>
        <taxon>Pyxidicoccus</taxon>
    </lineage>
</organism>
<dbReference type="GO" id="GO:0016746">
    <property type="term" value="F:acyltransferase activity"/>
    <property type="evidence" value="ECO:0007669"/>
    <property type="project" value="UniProtKB-KW"/>
</dbReference>
<evidence type="ECO:0000256" key="2">
    <source>
        <dbReference type="ARBA" id="ARBA00022737"/>
    </source>
</evidence>
<proteinExistence type="predicted"/>
<dbReference type="InterPro" id="IPR001451">
    <property type="entry name" value="Hexapep"/>
</dbReference>
<dbReference type="InterPro" id="IPR018357">
    <property type="entry name" value="Hexapep_transf_CS"/>
</dbReference>
<dbReference type="InterPro" id="IPR051159">
    <property type="entry name" value="Hexapeptide_acetyltransf"/>
</dbReference>
<dbReference type="CDD" id="cd04647">
    <property type="entry name" value="LbH_MAT_like"/>
    <property type="match status" value="1"/>
</dbReference>
<dbReference type="Pfam" id="PF00132">
    <property type="entry name" value="Hexapep"/>
    <property type="match status" value="1"/>
</dbReference>
<evidence type="ECO:0000256" key="1">
    <source>
        <dbReference type="ARBA" id="ARBA00022679"/>
    </source>
</evidence>
<dbReference type="Gene3D" id="2.160.10.10">
    <property type="entry name" value="Hexapeptide repeat proteins"/>
    <property type="match status" value="1"/>
</dbReference>
<comment type="caution">
    <text evidence="4">The sequence shown here is derived from an EMBL/GenBank/DDBJ whole genome shotgun (WGS) entry which is preliminary data.</text>
</comment>
<dbReference type="SUPFAM" id="SSF51161">
    <property type="entry name" value="Trimeric LpxA-like enzymes"/>
    <property type="match status" value="1"/>
</dbReference>
<protein>
    <submittedName>
        <fullName evidence="4">Acyltransferase</fullName>
    </submittedName>
</protein>
<dbReference type="PANTHER" id="PTHR23416">
    <property type="entry name" value="SIALIC ACID SYNTHASE-RELATED"/>
    <property type="match status" value="1"/>
</dbReference>
<dbReference type="PROSITE" id="PS00101">
    <property type="entry name" value="HEXAPEP_TRANSFERASES"/>
    <property type="match status" value="1"/>
</dbReference>
<sequence length="183" mass="19626">MARVQDLRESLTPRAERAVALARARWLFRSFQTVGQNVAAYGPMLVSNEGAVELGDRLTFVGGMMPSSLVCHEGARLVIGSDVQFNYGVSLESWVSVRIGARCMFASFVRIADRDGRTTAPIVIEDDVWVAHGAILMPGVRVGARSVVAAGSIVTHDVPPDTLAMGNPARNMSLELVSRESGA</sequence>
<gene>
    <name evidence="4" type="ORF">HG543_41005</name>
</gene>
<keyword evidence="2" id="KW-0677">Repeat</keyword>
<accession>A0A848LTC1</accession>
<dbReference type="AlphaFoldDB" id="A0A848LTC1"/>
<dbReference type="EMBL" id="JABBJJ010000302">
    <property type="protein sequence ID" value="NMO21185.1"/>
    <property type="molecule type" value="Genomic_DNA"/>
</dbReference>
<keyword evidence="3 4" id="KW-0012">Acyltransferase</keyword>
<evidence type="ECO:0000313" key="5">
    <source>
        <dbReference type="Proteomes" id="UP000518300"/>
    </source>
</evidence>
<dbReference type="Proteomes" id="UP000518300">
    <property type="component" value="Unassembled WGS sequence"/>
</dbReference>
<keyword evidence="1 4" id="KW-0808">Transferase</keyword>
<keyword evidence="5" id="KW-1185">Reference proteome</keyword>